<dbReference type="InterPro" id="IPR000182">
    <property type="entry name" value="GNAT_dom"/>
</dbReference>
<dbReference type="PANTHER" id="PTHR43617">
    <property type="entry name" value="L-AMINO ACID N-ACETYLTRANSFERASE"/>
    <property type="match status" value="1"/>
</dbReference>
<organism evidence="3 4">
    <name type="scientific">Streptomyces luteoverticillatus</name>
    <name type="common">Streptoverticillium luteoverticillatus</name>
    <dbReference type="NCBI Taxonomy" id="66425"/>
    <lineage>
        <taxon>Bacteria</taxon>
        <taxon>Bacillati</taxon>
        <taxon>Actinomycetota</taxon>
        <taxon>Actinomycetes</taxon>
        <taxon>Kitasatosporales</taxon>
        <taxon>Streptomycetaceae</taxon>
        <taxon>Streptomyces</taxon>
    </lineage>
</organism>
<gene>
    <name evidence="3" type="ORF">EKH77_30295</name>
</gene>
<accession>A0A3Q9G154</accession>
<evidence type="ECO:0000256" key="1">
    <source>
        <dbReference type="SAM" id="MobiDB-lite"/>
    </source>
</evidence>
<reference evidence="3 4" key="1">
    <citation type="submission" date="2018-12" db="EMBL/GenBank/DDBJ databases">
        <title>The whole draft genome of Streptomyce luteoverticillatus CGMCC 15060.</title>
        <authorList>
            <person name="Feng Z."/>
            <person name="Chen G."/>
            <person name="Zhang J."/>
            <person name="Zhu H."/>
            <person name="Yu X."/>
            <person name="Zhang W."/>
            <person name="Zhang X."/>
        </authorList>
    </citation>
    <scope>NUCLEOTIDE SEQUENCE [LARGE SCALE GENOMIC DNA]</scope>
    <source>
        <strain evidence="3 4">CGMCC 15060</strain>
    </source>
</reference>
<feature type="region of interest" description="Disordered" evidence="1">
    <location>
        <begin position="1"/>
        <end position="29"/>
    </location>
</feature>
<dbReference type="AlphaFoldDB" id="A0A3Q9G154"/>
<dbReference type="PANTHER" id="PTHR43617:SF2">
    <property type="entry name" value="UPF0039 PROTEIN SLL0451"/>
    <property type="match status" value="1"/>
</dbReference>
<dbReference type="GO" id="GO:0016747">
    <property type="term" value="F:acyltransferase activity, transferring groups other than amino-acyl groups"/>
    <property type="evidence" value="ECO:0007669"/>
    <property type="project" value="InterPro"/>
</dbReference>
<evidence type="ECO:0000259" key="2">
    <source>
        <dbReference type="PROSITE" id="PS51186"/>
    </source>
</evidence>
<evidence type="ECO:0000313" key="4">
    <source>
        <dbReference type="Proteomes" id="UP000267900"/>
    </source>
</evidence>
<evidence type="ECO:0000313" key="3">
    <source>
        <dbReference type="EMBL" id="AZQ74914.1"/>
    </source>
</evidence>
<proteinExistence type="predicted"/>
<keyword evidence="4" id="KW-1185">Reference proteome</keyword>
<dbReference type="InterPro" id="IPR016181">
    <property type="entry name" value="Acyl_CoA_acyltransferase"/>
</dbReference>
<sequence length="195" mass="20385">MTHAGPTADGPASASSPRKTPTVKIRTETPHDIDRVREVITAAFGSSEDADLVDALRADACWIPELSLVAEDETGTVIAHILFTRAAIGDTPSLTLAPVSVDPARQGTGVGSTLIRAGLDAARTLGEHTVTVLGHPAYYPRFGFERADAHGVTCTLSAGPDEAKMVLSLDDHPIPSGDMTFGKPMADAVSAYQPQ</sequence>
<protein>
    <submittedName>
        <fullName evidence="3">N-acetyltransferase</fullName>
    </submittedName>
</protein>
<feature type="domain" description="N-acetyltransferase" evidence="2">
    <location>
        <begin position="23"/>
        <end position="170"/>
    </location>
</feature>
<dbReference type="Proteomes" id="UP000267900">
    <property type="component" value="Chromosome"/>
</dbReference>
<dbReference type="EMBL" id="CP034587">
    <property type="protein sequence ID" value="AZQ74914.1"/>
    <property type="molecule type" value="Genomic_DNA"/>
</dbReference>
<dbReference type="InterPro" id="IPR050276">
    <property type="entry name" value="MshD_Acetyltransferase"/>
</dbReference>
<dbReference type="Gene3D" id="3.40.630.30">
    <property type="match status" value="1"/>
</dbReference>
<dbReference type="PROSITE" id="PS51186">
    <property type="entry name" value="GNAT"/>
    <property type="match status" value="1"/>
</dbReference>
<name>A0A3Q9G154_STRLT</name>
<dbReference type="CDD" id="cd04301">
    <property type="entry name" value="NAT_SF"/>
    <property type="match status" value="1"/>
</dbReference>
<dbReference type="SUPFAM" id="SSF55729">
    <property type="entry name" value="Acyl-CoA N-acyltransferases (Nat)"/>
    <property type="match status" value="1"/>
</dbReference>
<dbReference type="OrthoDB" id="9797178at2"/>
<keyword evidence="3" id="KW-0808">Transferase</keyword>
<dbReference type="Pfam" id="PF00583">
    <property type="entry name" value="Acetyltransf_1"/>
    <property type="match status" value="1"/>
</dbReference>